<dbReference type="EMBL" id="MLQM01000108">
    <property type="protein sequence ID" value="OHV00491.1"/>
    <property type="molecule type" value="Genomic_DNA"/>
</dbReference>
<keyword evidence="3" id="KW-1185">Reference proteome</keyword>
<evidence type="ECO:0000313" key="3">
    <source>
        <dbReference type="Proteomes" id="UP000179734"/>
    </source>
</evidence>
<protein>
    <submittedName>
        <fullName evidence="1">Uncharacterized protein</fullName>
    </submittedName>
</protein>
<dbReference type="Proteomes" id="UP000179734">
    <property type="component" value="Unassembled WGS sequence"/>
</dbReference>
<name>A0A1S1NGE7_9MYCO</name>
<organism evidence="1 3">
    <name type="scientific">Mycobacterium talmoniae</name>
    <dbReference type="NCBI Taxonomy" id="1858794"/>
    <lineage>
        <taxon>Bacteria</taxon>
        <taxon>Bacillati</taxon>
        <taxon>Actinomycetota</taxon>
        <taxon>Actinomycetes</taxon>
        <taxon>Mycobacteriales</taxon>
        <taxon>Mycobacteriaceae</taxon>
        <taxon>Mycobacterium</taxon>
    </lineage>
</organism>
<gene>
    <name evidence="1" type="ORF">BKN37_17875</name>
    <name evidence="2" type="ORF">C1Y40_01944</name>
</gene>
<comment type="caution">
    <text evidence="1">The sequence shown here is derived from an EMBL/GenBank/DDBJ whole genome shotgun (WGS) entry which is preliminary data.</text>
</comment>
<sequence length="102" mass="11872">MRTKAERRAARERVGAYHEQQLAELIEHVAGAVDRYRTGEADAYAVDEAIHHYHRAARELWKFCWSTGGGTHVEITDHVLDRMATDGETIDWWEQVRLRQRG</sequence>
<reference evidence="1 3" key="1">
    <citation type="submission" date="2016-10" db="EMBL/GenBank/DDBJ databases">
        <title>Genome sequence of Mycobacterium talmonii.</title>
        <authorList>
            <person name="Greninger A.L."/>
            <person name="Elliott B."/>
            <person name="Vasireddy S."/>
            <person name="Vasireddy R."/>
        </authorList>
    </citation>
    <scope>NUCLEOTIDE SEQUENCE [LARGE SCALE GENOMIC DNA]</scope>
    <source>
        <strain evidence="1">MO-5499</strain>
        <strain evidence="3">NE-TNMC-100812</strain>
    </source>
</reference>
<dbReference type="RefSeq" id="WP_071028285.1">
    <property type="nucleotide sequence ID" value="NZ_MLQM01000108.1"/>
</dbReference>
<dbReference type="Proteomes" id="UP000238296">
    <property type="component" value="Unassembled WGS sequence"/>
</dbReference>
<evidence type="ECO:0000313" key="2">
    <source>
        <dbReference type="EMBL" id="PQM47847.1"/>
    </source>
</evidence>
<evidence type="ECO:0000313" key="4">
    <source>
        <dbReference type="Proteomes" id="UP000238296"/>
    </source>
</evidence>
<dbReference type="AlphaFoldDB" id="A0A1S1NGE7"/>
<evidence type="ECO:0000313" key="1">
    <source>
        <dbReference type="EMBL" id="OHV00491.1"/>
    </source>
</evidence>
<reference evidence="2 4" key="2">
    <citation type="journal article" date="2017" name="Int. J. Syst. Evol. Microbiol.">
        <title>Mycobacterium talmoniae sp. nov., a slowly growing mycobacterium isolated from human respiratory samples.</title>
        <authorList>
            <person name="Davidson R.M."/>
            <person name="DeGroote M.A."/>
            <person name="Marola J.L."/>
            <person name="Buss S."/>
            <person name="Jones V."/>
            <person name="McNeil M.R."/>
            <person name="Freifeld A.G."/>
            <person name="Elaine Epperson L."/>
            <person name="Hasan N.A."/>
            <person name="Jackson M."/>
            <person name="Iwen P.C."/>
            <person name="Salfinger M."/>
            <person name="Strong M."/>
        </authorList>
    </citation>
    <scope>NUCLEOTIDE SEQUENCE [LARGE SCALE GENOMIC DNA]</scope>
    <source>
        <strain evidence="2 4">ATCC BAA-2683</strain>
    </source>
</reference>
<reference evidence="2" key="3">
    <citation type="submission" date="2018-01" db="EMBL/GenBank/DDBJ databases">
        <authorList>
            <person name="Gaut B.S."/>
            <person name="Morton B.R."/>
            <person name="Clegg M.T."/>
            <person name="Duvall M.R."/>
        </authorList>
    </citation>
    <scope>NUCLEOTIDE SEQUENCE</scope>
    <source>
        <strain evidence="2">ATCC BAA-2683</strain>
    </source>
</reference>
<dbReference type="EMBL" id="PPEA01000269">
    <property type="protein sequence ID" value="PQM47847.1"/>
    <property type="molecule type" value="Genomic_DNA"/>
</dbReference>
<accession>A0A1S1NGE7</accession>
<proteinExistence type="predicted"/>